<evidence type="ECO:0000313" key="1">
    <source>
        <dbReference type="EMBL" id="AKU69026.1"/>
    </source>
</evidence>
<dbReference type="EMBL" id="CP012074">
    <property type="protein sequence ID" value="AKU69026.1"/>
    <property type="molecule type" value="Genomic_DNA"/>
</dbReference>
<organism evidence="1 2">
    <name type="scientific">Prevotella fusca JCM 17724</name>
    <dbReference type="NCBI Taxonomy" id="1236517"/>
    <lineage>
        <taxon>Bacteria</taxon>
        <taxon>Pseudomonadati</taxon>
        <taxon>Bacteroidota</taxon>
        <taxon>Bacteroidia</taxon>
        <taxon>Bacteroidales</taxon>
        <taxon>Prevotellaceae</taxon>
        <taxon>Prevotella</taxon>
    </lineage>
</organism>
<reference evidence="1 2" key="1">
    <citation type="submission" date="2015-07" db="EMBL/GenBank/DDBJ databases">
        <authorList>
            <person name="Noorani M."/>
        </authorList>
    </citation>
    <scope>NUCLEOTIDE SEQUENCE [LARGE SCALE GENOMIC DNA]</scope>
    <source>
        <strain evidence="1 2">W1435</strain>
    </source>
</reference>
<dbReference type="Proteomes" id="UP000060345">
    <property type="component" value="Chromosome 1"/>
</dbReference>
<proteinExistence type="predicted"/>
<dbReference type="KEGG" id="pfus:ADJ77_04175"/>
<sequence>MTVTNSNTKAVLSLFQTRKVQKNVRIFQKTQTVIQSSLLLIKKEIVAIPLYAYKHHINPDRYQAYHIVLALQDMKKGILAMRMPF</sequence>
<accession>A0A0K1NK36</accession>
<gene>
    <name evidence="1" type="ORF">ADJ77_04175</name>
</gene>
<evidence type="ECO:0000313" key="2">
    <source>
        <dbReference type="Proteomes" id="UP000060345"/>
    </source>
</evidence>
<name>A0A0K1NK36_9BACT</name>
<dbReference type="AlphaFoldDB" id="A0A0K1NK36"/>
<protein>
    <submittedName>
        <fullName evidence="1">Uncharacterized protein</fullName>
    </submittedName>
</protein>